<evidence type="ECO:0000256" key="5">
    <source>
        <dbReference type="ARBA" id="ARBA00022598"/>
    </source>
</evidence>
<name>A0A075H1H5_9ARCH</name>
<dbReference type="PANTHER" id="PTHR11587">
    <property type="entry name" value="ARGININOSUCCINATE SYNTHASE"/>
    <property type="match status" value="1"/>
</dbReference>
<dbReference type="InterPro" id="IPR018223">
    <property type="entry name" value="Arginosuc_synth_CS"/>
</dbReference>
<keyword evidence="6 9" id="KW-0028">Amino-acid biosynthesis</keyword>
<feature type="domain" description="Arginosuccinate synthase-like N-terminal" evidence="10">
    <location>
        <begin position="6"/>
        <end position="163"/>
    </location>
</feature>
<evidence type="ECO:0000256" key="3">
    <source>
        <dbReference type="ARBA" id="ARBA00012286"/>
    </source>
</evidence>
<comment type="subunit">
    <text evidence="2 9">Homotetramer.</text>
</comment>
<evidence type="ECO:0000259" key="10">
    <source>
        <dbReference type="Pfam" id="PF00764"/>
    </source>
</evidence>
<comment type="pathway">
    <text evidence="1 9">Amino-acid biosynthesis; L-arginine biosynthesis; L-arginine from L-ornithine and carbamoyl phosphate: step 2/3.</text>
</comment>
<feature type="binding site" evidence="9">
    <location>
        <position position="86"/>
    </location>
    <ligand>
        <name>L-citrulline</name>
        <dbReference type="ChEBI" id="CHEBI:57743"/>
    </ligand>
</feature>
<sequence length="399" mass="44543">MTQKGILAFSGGLDTSVVVKYLQEEHDMDVITVTVDVGQGDDAKKIAAKAKKLGVKKHYNIDARKEFVDDYIFPAIKANALYQKKYCLATALARPLIAEKVLEIAKKEKVTSLAHGCSGKGNDQVRFDITLRSGSDLPIIAPIRDKNLDRDTELKFANKHGIEIDSVAKKFSIDQNLWGRAIEGGVLEDPYNEPPDDAFIWVKTKDLPDKPTYLEIKFDKGVPVEVDGKIKGSQKIIEYINKKAGAAGVGIIDHIEDRVVGIKSREVYETPAATCLIEAHADLEKMVHTKHENKFKSIIDDEWSHLVYSGLWQDPLKTDLDGFIEKSQKPVSGTVKLKLYKGSLRVVGRKSKNSLYSHEIATYGVESTFDQRLAKGFVELWGIQSTEANKLQKKRKSKT</sequence>
<feature type="binding site" evidence="9">
    <location>
        <position position="116"/>
    </location>
    <ligand>
        <name>ATP</name>
        <dbReference type="ChEBI" id="CHEBI:30616"/>
    </ligand>
</feature>
<keyword evidence="5 9" id="KW-0436">Ligase</keyword>
<evidence type="ECO:0000313" key="12">
    <source>
        <dbReference type="EMBL" id="AIF10036.1"/>
    </source>
</evidence>
<comment type="subcellular location">
    <subcellularLocation>
        <location evidence="9">Cytoplasm</location>
    </subcellularLocation>
</comment>
<dbReference type="SUPFAM" id="SSF52402">
    <property type="entry name" value="Adenine nucleotide alpha hydrolases-like"/>
    <property type="match status" value="1"/>
</dbReference>
<keyword evidence="8 9" id="KW-0067">ATP-binding</keyword>
<keyword evidence="7 9" id="KW-0547">Nucleotide-binding</keyword>
<comment type="caution">
    <text evidence="9">Lacks conserved residue(s) required for the propagation of feature annotation.</text>
</comment>
<evidence type="ECO:0000256" key="1">
    <source>
        <dbReference type="ARBA" id="ARBA00004967"/>
    </source>
</evidence>
<dbReference type="Pfam" id="PF00764">
    <property type="entry name" value="Arginosuc_synth"/>
    <property type="match status" value="1"/>
</dbReference>
<gene>
    <name evidence="9 12" type="primary">argG</name>
</gene>
<dbReference type="GO" id="GO:0005737">
    <property type="term" value="C:cytoplasm"/>
    <property type="evidence" value="ECO:0007669"/>
    <property type="project" value="UniProtKB-SubCell"/>
</dbReference>
<dbReference type="FunFam" id="3.90.1260.10:FF:000007">
    <property type="entry name" value="Argininosuccinate synthase"/>
    <property type="match status" value="1"/>
</dbReference>
<dbReference type="Gene3D" id="1.20.5.470">
    <property type="entry name" value="Single helix bin"/>
    <property type="match status" value="1"/>
</dbReference>
<evidence type="ECO:0000256" key="2">
    <source>
        <dbReference type="ARBA" id="ARBA00011881"/>
    </source>
</evidence>
<evidence type="ECO:0000256" key="9">
    <source>
        <dbReference type="HAMAP-Rule" id="MF_00005"/>
    </source>
</evidence>
<dbReference type="InterPro" id="IPR048268">
    <property type="entry name" value="Arginosuc_syn_C"/>
</dbReference>
<dbReference type="HAMAP" id="MF_00005">
    <property type="entry name" value="Arg_succ_synth_type1"/>
    <property type="match status" value="1"/>
</dbReference>
<dbReference type="Gene3D" id="3.40.50.620">
    <property type="entry name" value="HUPs"/>
    <property type="match status" value="1"/>
</dbReference>
<evidence type="ECO:0000256" key="8">
    <source>
        <dbReference type="ARBA" id="ARBA00022840"/>
    </source>
</evidence>
<comment type="catalytic activity">
    <reaction evidence="9">
        <text>L-citrulline + L-aspartate + ATP = 2-(N(omega)-L-arginino)succinate + AMP + diphosphate + H(+)</text>
        <dbReference type="Rhea" id="RHEA:10932"/>
        <dbReference type="ChEBI" id="CHEBI:15378"/>
        <dbReference type="ChEBI" id="CHEBI:29991"/>
        <dbReference type="ChEBI" id="CHEBI:30616"/>
        <dbReference type="ChEBI" id="CHEBI:33019"/>
        <dbReference type="ChEBI" id="CHEBI:57472"/>
        <dbReference type="ChEBI" id="CHEBI:57743"/>
        <dbReference type="ChEBI" id="CHEBI:456215"/>
        <dbReference type="EC" id="6.3.4.5"/>
    </reaction>
</comment>
<dbReference type="CDD" id="cd01999">
    <property type="entry name" value="ASS"/>
    <property type="match status" value="1"/>
</dbReference>
<dbReference type="InterPro" id="IPR014729">
    <property type="entry name" value="Rossmann-like_a/b/a_fold"/>
</dbReference>
<dbReference type="SUPFAM" id="SSF69864">
    <property type="entry name" value="Argininosuccinate synthetase, C-terminal domain"/>
    <property type="match status" value="1"/>
</dbReference>
<evidence type="ECO:0000259" key="11">
    <source>
        <dbReference type="Pfam" id="PF20979"/>
    </source>
</evidence>
<evidence type="ECO:0000256" key="4">
    <source>
        <dbReference type="ARBA" id="ARBA00022571"/>
    </source>
</evidence>
<dbReference type="GO" id="GO:0006526">
    <property type="term" value="P:L-arginine biosynthetic process"/>
    <property type="evidence" value="ECO:0007669"/>
    <property type="project" value="UniProtKB-UniRule"/>
</dbReference>
<dbReference type="NCBIfam" id="TIGR00032">
    <property type="entry name" value="argG"/>
    <property type="match status" value="1"/>
</dbReference>
<dbReference type="InterPro" id="IPR024074">
    <property type="entry name" value="AS_cat/multimer_dom_body"/>
</dbReference>
<keyword evidence="4 9" id="KW-0055">Arginine biosynthesis</keyword>
<dbReference type="Pfam" id="PF20979">
    <property type="entry name" value="Arginosuc_syn_C"/>
    <property type="match status" value="1"/>
</dbReference>
<dbReference type="NCBIfam" id="NF001770">
    <property type="entry name" value="PRK00509.1"/>
    <property type="match status" value="1"/>
</dbReference>
<dbReference type="EC" id="6.3.4.5" evidence="3 9"/>
<dbReference type="PROSITE" id="PS00564">
    <property type="entry name" value="ARGININOSUCCIN_SYN_1"/>
    <property type="match status" value="1"/>
</dbReference>
<proteinExistence type="inferred from homology"/>
<dbReference type="InterPro" id="IPR023434">
    <property type="entry name" value="Arginosuc_synth_type_1_subfam"/>
</dbReference>
<feature type="binding site" evidence="9">
    <location>
        <position position="122"/>
    </location>
    <ligand>
        <name>L-aspartate</name>
        <dbReference type="ChEBI" id="CHEBI:29991"/>
    </ligand>
</feature>
<dbReference type="EMBL" id="KF900879">
    <property type="protein sequence ID" value="AIF10036.1"/>
    <property type="molecule type" value="Genomic_DNA"/>
</dbReference>
<dbReference type="UniPathway" id="UPA00068">
    <property type="reaction ID" value="UER00113"/>
</dbReference>
<feature type="binding site" evidence="9">
    <location>
        <position position="123"/>
    </location>
    <ligand>
        <name>L-aspartate</name>
        <dbReference type="ChEBI" id="CHEBI:29991"/>
    </ligand>
</feature>
<feature type="domain" description="Arginosuccinate synthase C-terminal" evidence="11">
    <location>
        <begin position="171"/>
        <end position="386"/>
    </location>
</feature>
<feature type="binding site" evidence="9">
    <location>
        <position position="172"/>
    </location>
    <ligand>
        <name>L-citrulline</name>
        <dbReference type="ChEBI" id="CHEBI:57743"/>
    </ligand>
</feature>
<feature type="binding site" evidence="9">
    <location>
        <begin position="8"/>
        <end position="16"/>
    </location>
    <ligand>
        <name>ATP</name>
        <dbReference type="ChEBI" id="CHEBI:30616"/>
    </ligand>
</feature>
<dbReference type="GO" id="GO:0005524">
    <property type="term" value="F:ATP binding"/>
    <property type="evidence" value="ECO:0007669"/>
    <property type="project" value="UniProtKB-UniRule"/>
</dbReference>
<dbReference type="GO" id="GO:0004055">
    <property type="term" value="F:argininosuccinate synthase activity"/>
    <property type="evidence" value="ECO:0007669"/>
    <property type="project" value="UniProtKB-UniRule"/>
</dbReference>
<feature type="binding site" evidence="9">
    <location>
        <position position="122"/>
    </location>
    <ligand>
        <name>L-citrulline</name>
        <dbReference type="ChEBI" id="CHEBI:57743"/>
    </ligand>
</feature>
<dbReference type="Gene3D" id="3.90.1260.10">
    <property type="entry name" value="Argininosuccinate synthetase, chain A, domain 2"/>
    <property type="match status" value="1"/>
</dbReference>
<dbReference type="PANTHER" id="PTHR11587:SF2">
    <property type="entry name" value="ARGININOSUCCINATE SYNTHASE"/>
    <property type="match status" value="1"/>
</dbReference>
<protein>
    <recommendedName>
        <fullName evidence="3 9">Argininosuccinate synthase</fullName>
        <ecNumber evidence="3 9">6.3.4.5</ecNumber>
    </recommendedName>
    <alternativeName>
        <fullName evidence="9">Citrulline--aspartate ligase</fullName>
    </alternativeName>
</protein>
<dbReference type="InterPro" id="IPR048267">
    <property type="entry name" value="Arginosuc_syn_N"/>
</dbReference>
<dbReference type="InterPro" id="IPR001518">
    <property type="entry name" value="Arginosuc_synth"/>
</dbReference>
<reference evidence="12" key="1">
    <citation type="journal article" date="2014" name="Genome Biol. Evol.">
        <title>Pangenome evidence for extensive interdomain horizontal transfer affecting lineage core and shell genes in uncultured planktonic thaumarchaeota and euryarchaeota.</title>
        <authorList>
            <person name="Deschamps P."/>
            <person name="Zivanovic Y."/>
            <person name="Moreira D."/>
            <person name="Rodriguez-Valera F."/>
            <person name="Lopez-Garcia P."/>
        </authorList>
    </citation>
    <scope>NUCLEOTIDE SEQUENCE</scope>
</reference>
<feature type="binding site" evidence="9">
    <location>
        <position position="126"/>
    </location>
    <ligand>
        <name>L-citrulline</name>
        <dbReference type="ChEBI" id="CHEBI:57743"/>
    </ligand>
</feature>
<feature type="binding site" evidence="9">
    <location>
        <position position="268"/>
    </location>
    <ligand>
        <name>L-citrulline</name>
        <dbReference type="ChEBI" id="CHEBI:57743"/>
    </ligand>
</feature>
<dbReference type="FunFam" id="3.40.50.620:FF:000019">
    <property type="entry name" value="Argininosuccinate synthase"/>
    <property type="match status" value="1"/>
</dbReference>
<feature type="binding site" evidence="9">
    <location>
        <position position="256"/>
    </location>
    <ligand>
        <name>L-citrulline</name>
        <dbReference type="ChEBI" id="CHEBI:57743"/>
    </ligand>
</feature>
<organism evidence="12">
    <name type="scientific">uncultured marine thaumarchaeote KM3_42_E08</name>
    <dbReference type="NCBI Taxonomy" id="1456148"/>
    <lineage>
        <taxon>Archaea</taxon>
        <taxon>Nitrososphaerota</taxon>
        <taxon>environmental samples</taxon>
    </lineage>
</organism>
<evidence type="ECO:0000256" key="7">
    <source>
        <dbReference type="ARBA" id="ARBA00022741"/>
    </source>
</evidence>
<dbReference type="GO" id="GO:0000050">
    <property type="term" value="P:urea cycle"/>
    <property type="evidence" value="ECO:0007669"/>
    <property type="project" value="TreeGrafter"/>
</dbReference>
<dbReference type="AlphaFoldDB" id="A0A075H1H5"/>
<evidence type="ECO:0000256" key="6">
    <source>
        <dbReference type="ARBA" id="ARBA00022605"/>
    </source>
</evidence>
<dbReference type="GO" id="GO:0000053">
    <property type="term" value="P:argininosuccinate metabolic process"/>
    <property type="evidence" value="ECO:0007669"/>
    <property type="project" value="TreeGrafter"/>
</dbReference>
<comment type="similarity">
    <text evidence="9">Belongs to the argininosuccinate synthase family. Type 1 subfamily.</text>
</comment>
<accession>A0A075H1H5</accession>
<keyword evidence="9" id="KW-0963">Cytoplasm</keyword>